<feature type="coiled-coil region" evidence="1">
    <location>
        <begin position="36"/>
        <end position="63"/>
    </location>
</feature>
<dbReference type="RefSeq" id="XP_056546042.1">
    <property type="nucleotide sequence ID" value="XM_056682436.1"/>
</dbReference>
<proteinExistence type="predicted"/>
<organism evidence="2 3">
    <name type="scientific">Penicillium canariense</name>
    <dbReference type="NCBI Taxonomy" id="189055"/>
    <lineage>
        <taxon>Eukaryota</taxon>
        <taxon>Fungi</taxon>
        <taxon>Dikarya</taxon>
        <taxon>Ascomycota</taxon>
        <taxon>Pezizomycotina</taxon>
        <taxon>Eurotiomycetes</taxon>
        <taxon>Eurotiomycetidae</taxon>
        <taxon>Eurotiales</taxon>
        <taxon>Aspergillaceae</taxon>
        <taxon>Penicillium</taxon>
    </lineage>
</organism>
<dbReference type="InterPro" id="IPR042042">
    <property type="entry name" value="Tip20p_domB"/>
</dbReference>
<dbReference type="Gene3D" id="1.20.58.670">
    <property type="entry name" value="Dsl1p vesicle tethering complex, Tip20p subunit, domain D"/>
    <property type="match status" value="1"/>
</dbReference>
<evidence type="ECO:0000256" key="1">
    <source>
        <dbReference type="SAM" id="Coils"/>
    </source>
</evidence>
<dbReference type="PROSITE" id="PS51386">
    <property type="entry name" value="RINT1_TIP20"/>
    <property type="match status" value="1"/>
</dbReference>
<dbReference type="Pfam" id="PF04437">
    <property type="entry name" value="RINT1_TIP1"/>
    <property type="match status" value="1"/>
</dbReference>
<dbReference type="PANTHER" id="PTHR13520:SF0">
    <property type="entry name" value="RAD50-INTERACTING PROTEIN 1"/>
    <property type="match status" value="1"/>
</dbReference>
<evidence type="ECO:0000313" key="3">
    <source>
        <dbReference type="Proteomes" id="UP001149163"/>
    </source>
</evidence>
<dbReference type="GO" id="GO:0070939">
    <property type="term" value="C:Dsl1/NZR complex"/>
    <property type="evidence" value="ECO:0007669"/>
    <property type="project" value="InterPro"/>
</dbReference>
<dbReference type="AlphaFoldDB" id="A0A9W9IDX7"/>
<evidence type="ECO:0000313" key="2">
    <source>
        <dbReference type="EMBL" id="KAJ5174434.1"/>
    </source>
</evidence>
<keyword evidence="3" id="KW-1185">Reference proteome</keyword>
<comment type="caution">
    <text evidence="2">The sequence shown here is derived from an EMBL/GenBank/DDBJ whole genome shotgun (WGS) entry which is preliminary data.</text>
</comment>
<reference evidence="2" key="2">
    <citation type="journal article" date="2023" name="IMA Fungus">
        <title>Comparative genomic study of the Penicillium genus elucidates a diverse pangenome and 15 lateral gene transfer events.</title>
        <authorList>
            <person name="Petersen C."/>
            <person name="Sorensen T."/>
            <person name="Nielsen M.R."/>
            <person name="Sondergaard T.E."/>
            <person name="Sorensen J.L."/>
            <person name="Fitzpatrick D.A."/>
            <person name="Frisvad J.C."/>
            <person name="Nielsen K.L."/>
        </authorList>
    </citation>
    <scope>NUCLEOTIDE SEQUENCE</scope>
    <source>
        <strain evidence="2">IBT 26290</strain>
    </source>
</reference>
<gene>
    <name evidence="2" type="ORF">N7482_000311</name>
</gene>
<dbReference type="OrthoDB" id="2189254at2759"/>
<sequence length="819" mass="91488">MAPPTSLSSHERTRVEDYLNDKIQVSADLESLDSLLSSLRAQQELQRKQLSEAQEALSNATKASNDHAEATRMRAEAFAAEQADIDRRLKAITPSQTTDEAVRRLENGMERLQLLELSKGYVELLKEAEELSKEALASISSDPRASLKPYARLRSIVLSLKEAQPAAEGAAPHLIDYTEKLASALRLQLKTFFSNRLQKTLESLKWPTHELNITDKLLGQWRQDVELLIDLQMPELECRDVLDIANSLVPPALFPLEVMVHPLDLRFKYHFSGDKPTNRLDKPEYFLAHIMDLINQFGGFFTSYLQPILDEKAQVAGPSFEWNFYNALHAFITALLPMLRQKIESFLPQIANHPRLLSHFIHELMSFDNDLQETWNYLPDPYAEENWKGITWEVLTKQGWYDRWLQVEKEFALARYQDIIDTPDSGEIDYDGVEITATKPTKAAIRVNDLLETITERYQPLSSFSQKLRFLIDIQITIFDQFHERLHEALGAYRTMTSTLGRTVQGSDGQASVEGVAGLERLCRVFGSAEYLEKKMEDWSNDVFFVELWTELQVRVQQNRGGGRNMAGSMSVAEVASRTSPAVANHGAASAQTSDGAALFDETASAYRRLRLQSESIITSTLTSNITAALKPYSRLATWATLSNPSAGATASSMSLSSDLAHAMRTLSTQLNFLARALGVAPLRRVSRQLLLSIQTYIWDNVLTRNTFSDVGAAQLASDTDHLCSVVDNALGVAGHVGGSMRIVKKLKEGLRLLNLSASADPDAENMDGAGAAIGLWDVEKRLFRDNESARAVLAELQIDGLTEAEARSVLERRVEIGS</sequence>
<keyword evidence="1" id="KW-0175">Coiled coil</keyword>
<protein>
    <recommendedName>
        <fullName evidence="4">RINT-1 family protein</fullName>
    </recommendedName>
</protein>
<dbReference type="GeneID" id="81421612"/>
<evidence type="ECO:0008006" key="4">
    <source>
        <dbReference type="Google" id="ProtNLM"/>
    </source>
</evidence>
<dbReference type="GO" id="GO:0060628">
    <property type="term" value="P:regulation of ER to Golgi vesicle-mediated transport"/>
    <property type="evidence" value="ECO:0007669"/>
    <property type="project" value="TreeGrafter"/>
</dbReference>
<dbReference type="GO" id="GO:0006890">
    <property type="term" value="P:retrograde vesicle-mediated transport, Golgi to endoplasmic reticulum"/>
    <property type="evidence" value="ECO:0007669"/>
    <property type="project" value="InterPro"/>
</dbReference>
<dbReference type="InterPro" id="IPR007528">
    <property type="entry name" value="RINT1_Tip20"/>
</dbReference>
<name>A0A9W9IDX7_9EURO</name>
<dbReference type="PANTHER" id="PTHR13520">
    <property type="entry name" value="RAD50-INTERACTING PROTEIN 1 RINT-1"/>
    <property type="match status" value="1"/>
</dbReference>
<accession>A0A9W9IDX7</accession>
<dbReference type="EMBL" id="JAPQKN010000001">
    <property type="protein sequence ID" value="KAJ5174434.1"/>
    <property type="molecule type" value="Genomic_DNA"/>
</dbReference>
<dbReference type="Gene3D" id="1.20.58.1420">
    <property type="entry name" value="Dsl1p vesicle tethering complex, Tip20p subunit, domain B"/>
    <property type="match status" value="1"/>
</dbReference>
<dbReference type="Proteomes" id="UP001149163">
    <property type="component" value="Unassembled WGS sequence"/>
</dbReference>
<reference evidence="2" key="1">
    <citation type="submission" date="2022-11" db="EMBL/GenBank/DDBJ databases">
        <authorList>
            <person name="Petersen C."/>
        </authorList>
    </citation>
    <scope>NUCLEOTIDE SEQUENCE</scope>
    <source>
        <strain evidence="2">IBT 26290</strain>
    </source>
</reference>
<dbReference type="FunFam" id="1.20.58.1420:FF:000001">
    <property type="entry name" value="RINT-1 family protein"/>
    <property type="match status" value="1"/>
</dbReference>
<dbReference type="InterPro" id="IPR042044">
    <property type="entry name" value="EXOC6PINT-1/Sec15/Tip20_C_dom2"/>
</dbReference>
<dbReference type="GO" id="GO:0006888">
    <property type="term" value="P:endoplasmic reticulum to Golgi vesicle-mediated transport"/>
    <property type="evidence" value="ECO:0007669"/>
    <property type="project" value="InterPro"/>
</dbReference>